<keyword evidence="7" id="KW-1185">Reference proteome</keyword>
<sequence>MFTAYLIVALVTIVLTAGAAIADFAYAPFVLKNSAAVGVPRSWLIPLGLVKAAGAAGLILGLLGVPYLGTAAAAGLVLFYLGAVVVHVRTRVFGNIAAPGGLLALAAVVLVLDLAQAR</sequence>
<evidence type="ECO:0008006" key="8">
    <source>
        <dbReference type="Google" id="ProtNLM"/>
    </source>
</evidence>
<dbReference type="Pfam" id="PF13564">
    <property type="entry name" value="DoxX_2"/>
    <property type="match status" value="1"/>
</dbReference>
<evidence type="ECO:0000256" key="5">
    <source>
        <dbReference type="SAM" id="Phobius"/>
    </source>
</evidence>
<dbReference type="EMBL" id="JADBEJ010000005">
    <property type="protein sequence ID" value="MBE1578628.1"/>
    <property type="molecule type" value="Genomic_DNA"/>
</dbReference>
<evidence type="ECO:0000256" key="4">
    <source>
        <dbReference type="ARBA" id="ARBA00023136"/>
    </source>
</evidence>
<comment type="subcellular location">
    <subcellularLocation>
        <location evidence="1">Membrane</location>
        <topology evidence="1">Multi-pass membrane protein</topology>
    </subcellularLocation>
</comment>
<proteinExistence type="predicted"/>
<evidence type="ECO:0000256" key="2">
    <source>
        <dbReference type="ARBA" id="ARBA00022692"/>
    </source>
</evidence>
<evidence type="ECO:0000313" key="6">
    <source>
        <dbReference type="EMBL" id="MBE1578628.1"/>
    </source>
</evidence>
<accession>A0ABR9LD70</accession>
<dbReference type="RefSeq" id="WP_192745553.1">
    <property type="nucleotide sequence ID" value="NZ_JADBEJ010000005.1"/>
</dbReference>
<evidence type="ECO:0000256" key="1">
    <source>
        <dbReference type="ARBA" id="ARBA00004141"/>
    </source>
</evidence>
<evidence type="ECO:0000256" key="3">
    <source>
        <dbReference type="ARBA" id="ARBA00022989"/>
    </source>
</evidence>
<dbReference type="InterPro" id="IPR032808">
    <property type="entry name" value="DoxX"/>
</dbReference>
<feature type="transmembrane region" description="Helical" evidence="5">
    <location>
        <begin position="96"/>
        <end position="115"/>
    </location>
</feature>
<gene>
    <name evidence="6" type="ORF">H4W30_005688</name>
</gene>
<keyword evidence="3 5" id="KW-1133">Transmembrane helix</keyword>
<keyword evidence="2 5" id="KW-0812">Transmembrane</keyword>
<organism evidence="6 7">
    <name type="scientific">Amycolatopsis roodepoortensis</name>
    <dbReference type="NCBI Taxonomy" id="700274"/>
    <lineage>
        <taxon>Bacteria</taxon>
        <taxon>Bacillati</taxon>
        <taxon>Actinomycetota</taxon>
        <taxon>Actinomycetes</taxon>
        <taxon>Pseudonocardiales</taxon>
        <taxon>Pseudonocardiaceae</taxon>
        <taxon>Amycolatopsis</taxon>
    </lineage>
</organism>
<dbReference type="Proteomes" id="UP000656548">
    <property type="component" value="Unassembled WGS sequence"/>
</dbReference>
<evidence type="ECO:0000313" key="7">
    <source>
        <dbReference type="Proteomes" id="UP000656548"/>
    </source>
</evidence>
<feature type="transmembrane region" description="Helical" evidence="5">
    <location>
        <begin position="43"/>
        <end position="63"/>
    </location>
</feature>
<reference evidence="6 7" key="1">
    <citation type="submission" date="2020-10" db="EMBL/GenBank/DDBJ databases">
        <title>Sequencing the genomes of 1000 actinobacteria strains.</title>
        <authorList>
            <person name="Klenk H.-P."/>
        </authorList>
    </citation>
    <scope>NUCLEOTIDE SEQUENCE [LARGE SCALE GENOMIC DNA]</scope>
    <source>
        <strain evidence="6 7">DSM 46661</strain>
    </source>
</reference>
<name>A0ABR9LD70_9PSEU</name>
<comment type="caution">
    <text evidence="6">The sequence shown here is derived from an EMBL/GenBank/DDBJ whole genome shotgun (WGS) entry which is preliminary data.</text>
</comment>
<feature type="transmembrane region" description="Helical" evidence="5">
    <location>
        <begin position="70"/>
        <end position="90"/>
    </location>
</feature>
<protein>
    <recommendedName>
        <fullName evidence="8">DoxX family protein</fullName>
    </recommendedName>
</protein>
<keyword evidence="4 5" id="KW-0472">Membrane</keyword>